<dbReference type="SUPFAM" id="SSF53756">
    <property type="entry name" value="UDP-Glycosyltransferase/glycogen phosphorylase"/>
    <property type="match status" value="1"/>
</dbReference>
<keyword evidence="2" id="KW-0812">Transmembrane</keyword>
<dbReference type="Gene3D" id="3.40.50.2000">
    <property type="entry name" value="Glycogen Phosphorylase B"/>
    <property type="match status" value="2"/>
</dbReference>
<name>A0A5C5FXY7_9BASI</name>
<evidence type="ECO:0000256" key="2">
    <source>
        <dbReference type="SAM" id="Phobius"/>
    </source>
</evidence>
<keyword evidence="4" id="KW-0808">Transferase</keyword>
<reference evidence="4 5" key="1">
    <citation type="submission" date="2019-03" db="EMBL/GenBank/DDBJ databases">
        <title>Rhodosporidium diobovatum UCD-FST 08-225 genome sequencing, assembly, and annotation.</title>
        <authorList>
            <person name="Fakankun I.U."/>
            <person name="Fristensky B."/>
            <person name="Levin D.B."/>
        </authorList>
    </citation>
    <scope>NUCLEOTIDE SEQUENCE [LARGE SCALE GENOMIC DNA]</scope>
    <source>
        <strain evidence="4 5">UCD-FST 08-225</strain>
    </source>
</reference>
<dbReference type="GO" id="GO:0000506">
    <property type="term" value="C:glycosylphosphatidylinositol-N-acetylglucosaminyltransferase (GPI-GnT) complex"/>
    <property type="evidence" value="ECO:0007669"/>
    <property type="project" value="TreeGrafter"/>
</dbReference>
<evidence type="ECO:0000259" key="3">
    <source>
        <dbReference type="Pfam" id="PF08288"/>
    </source>
</evidence>
<dbReference type="STRING" id="5288.A0A5C5FXY7"/>
<keyword evidence="2" id="KW-1133">Transmembrane helix</keyword>
<keyword evidence="2" id="KW-0472">Membrane</keyword>
<dbReference type="InterPro" id="IPR013234">
    <property type="entry name" value="PIGA_GPI_anchor_biosynthesis"/>
</dbReference>
<dbReference type="Pfam" id="PF08288">
    <property type="entry name" value="PIGA"/>
    <property type="match status" value="1"/>
</dbReference>
<feature type="compositionally biased region" description="Basic and acidic residues" evidence="1">
    <location>
        <begin position="466"/>
        <end position="477"/>
    </location>
</feature>
<dbReference type="GO" id="GO:0006506">
    <property type="term" value="P:GPI anchor biosynthetic process"/>
    <property type="evidence" value="ECO:0007669"/>
    <property type="project" value="InterPro"/>
</dbReference>
<evidence type="ECO:0000313" key="5">
    <source>
        <dbReference type="Proteomes" id="UP000311382"/>
    </source>
</evidence>
<dbReference type="PANTHER" id="PTHR45871:SF1">
    <property type="entry name" value="PHOSPHATIDYLINOSITOL N-ACETYLGLUCOSAMINYLTRANSFERASE SUBUNIT A"/>
    <property type="match status" value="1"/>
</dbReference>
<dbReference type="PANTHER" id="PTHR45871">
    <property type="entry name" value="N-ACETYLGLUCOSAMINYL-PHOSPHATIDYLINOSITOL BIOSYNTHETIC PROTEIN"/>
    <property type="match status" value="1"/>
</dbReference>
<proteinExistence type="predicted"/>
<organism evidence="4 5">
    <name type="scientific">Rhodotorula diobovata</name>
    <dbReference type="NCBI Taxonomy" id="5288"/>
    <lineage>
        <taxon>Eukaryota</taxon>
        <taxon>Fungi</taxon>
        <taxon>Dikarya</taxon>
        <taxon>Basidiomycota</taxon>
        <taxon>Pucciniomycotina</taxon>
        <taxon>Microbotryomycetes</taxon>
        <taxon>Sporidiobolales</taxon>
        <taxon>Sporidiobolaceae</taxon>
        <taxon>Rhodotorula</taxon>
    </lineage>
</organism>
<dbReference type="OrthoDB" id="734129at2759"/>
<protein>
    <submittedName>
        <fullName evidence="4">Transferase</fullName>
    </submittedName>
</protein>
<feature type="domain" description="PIGA GPI anchor biosynthesis" evidence="3">
    <location>
        <begin position="59"/>
        <end position="150"/>
    </location>
</feature>
<dbReference type="EMBL" id="SOZI01000055">
    <property type="protein sequence ID" value="TNY20904.1"/>
    <property type="molecule type" value="Genomic_DNA"/>
</dbReference>
<dbReference type="GO" id="GO:0017176">
    <property type="term" value="F:phosphatidylinositol N-acetylglucosaminyltransferase activity"/>
    <property type="evidence" value="ECO:0007669"/>
    <property type="project" value="TreeGrafter"/>
</dbReference>
<dbReference type="AlphaFoldDB" id="A0A5C5FXY7"/>
<feature type="transmembrane region" description="Helical" evidence="2">
    <location>
        <begin position="415"/>
        <end position="437"/>
    </location>
</feature>
<keyword evidence="5" id="KW-1185">Reference proteome</keyword>
<sequence length="488" mass="53679">MARDRAWTMAPSQSSSPPARCSTLVSDYFYPKAGGVESHIYCVAQSLAKRNHRVVVITHAYPPRNGVRWLPNGVKVYYIPVQPLPPTHVHATLPNFFTALPHIRSILVRESIDVVHAHASLSALGMEAIMHARAMGIRAVFTDHSLFGLGNMAEIWGNKMLKGCLSDVEAVICVSHTGKENTVLRGALNPSIVHVIPNAVVASQFRPVEPVPPVPEILNIVCISRLVYRKGIDLLIAALPKVCALHPDVRFLIGGDGPKIVELDQMRDKYQTLLRDRVDLLGPVKHEDVRGLLARAQIFLNPSLTEAFGIGILEAACAGLFVVSTRVGGVPEVLPPGLVEFAEPDVDDLVRAISRAITHVRSGAHDPLAAHAQLGAVYSWTDVAKRTERVYHAAMSVPRVPVVERLRRYYGTGAVFGKIMCIIVMVDYVLLALLDYFSPRDRVERAPKFDLERWKEICREELAREATADARTGKDGVEQNDGNADLDL</sequence>
<dbReference type="Pfam" id="PF13692">
    <property type="entry name" value="Glyco_trans_1_4"/>
    <property type="match status" value="1"/>
</dbReference>
<gene>
    <name evidence="4" type="ORF">DMC30DRAFT_230231</name>
</gene>
<evidence type="ECO:0000313" key="4">
    <source>
        <dbReference type="EMBL" id="TNY20904.1"/>
    </source>
</evidence>
<comment type="caution">
    <text evidence="4">The sequence shown here is derived from an EMBL/GenBank/DDBJ whole genome shotgun (WGS) entry which is preliminary data.</text>
</comment>
<dbReference type="Proteomes" id="UP000311382">
    <property type="component" value="Unassembled WGS sequence"/>
</dbReference>
<feature type="region of interest" description="Disordered" evidence="1">
    <location>
        <begin position="466"/>
        <end position="488"/>
    </location>
</feature>
<evidence type="ECO:0000256" key="1">
    <source>
        <dbReference type="SAM" id="MobiDB-lite"/>
    </source>
</evidence>
<accession>A0A5C5FXY7</accession>